<feature type="chain" id="PRO_5020402048" evidence="2">
    <location>
        <begin position="21"/>
        <end position="440"/>
    </location>
</feature>
<dbReference type="RefSeq" id="WP_136372577.1">
    <property type="nucleotide sequence ID" value="NZ_SSOB01000040.1"/>
</dbReference>
<dbReference type="EMBL" id="SSOB01000040">
    <property type="protein sequence ID" value="THF74502.1"/>
    <property type="molecule type" value="Genomic_DNA"/>
</dbReference>
<feature type="region of interest" description="Disordered" evidence="1">
    <location>
        <begin position="29"/>
        <end position="49"/>
    </location>
</feature>
<proteinExistence type="predicted"/>
<dbReference type="SUPFAM" id="SSF53850">
    <property type="entry name" value="Periplasmic binding protein-like II"/>
    <property type="match status" value="1"/>
</dbReference>
<reference evidence="3 4" key="1">
    <citation type="submission" date="2019-04" db="EMBL/GenBank/DDBJ databases">
        <title>Cohnella sp. nov. isolated from preserved vegetables.</title>
        <authorList>
            <person name="Lin S.-Y."/>
            <person name="Hung M.-H."/>
            <person name="Young C.-C."/>
        </authorList>
    </citation>
    <scope>NUCLEOTIDE SEQUENCE [LARGE SCALE GENOMIC DNA]</scope>
    <source>
        <strain evidence="3 4">CC-MHH1044</strain>
    </source>
</reference>
<keyword evidence="4" id="KW-1185">Reference proteome</keyword>
<evidence type="ECO:0000256" key="1">
    <source>
        <dbReference type="SAM" id="MobiDB-lite"/>
    </source>
</evidence>
<dbReference type="Pfam" id="PF01547">
    <property type="entry name" value="SBP_bac_1"/>
    <property type="match status" value="1"/>
</dbReference>
<dbReference type="PROSITE" id="PS51257">
    <property type="entry name" value="PROKAR_LIPOPROTEIN"/>
    <property type="match status" value="1"/>
</dbReference>
<dbReference type="PANTHER" id="PTHR43649:SF12">
    <property type="entry name" value="DIACETYLCHITOBIOSE BINDING PROTEIN DASA"/>
    <property type="match status" value="1"/>
</dbReference>
<dbReference type="OrthoDB" id="9798191at2"/>
<organism evidence="3 4">
    <name type="scientific">Cohnella fermenti</name>
    <dbReference type="NCBI Taxonomy" id="2565925"/>
    <lineage>
        <taxon>Bacteria</taxon>
        <taxon>Bacillati</taxon>
        <taxon>Bacillota</taxon>
        <taxon>Bacilli</taxon>
        <taxon>Bacillales</taxon>
        <taxon>Paenibacillaceae</taxon>
        <taxon>Cohnella</taxon>
    </lineage>
</organism>
<feature type="compositionally biased region" description="Low complexity" evidence="1">
    <location>
        <begin position="29"/>
        <end position="45"/>
    </location>
</feature>
<evidence type="ECO:0000313" key="3">
    <source>
        <dbReference type="EMBL" id="THF74502.1"/>
    </source>
</evidence>
<accession>A0A4S4BJ95</accession>
<evidence type="ECO:0000256" key="2">
    <source>
        <dbReference type="SAM" id="SignalP"/>
    </source>
</evidence>
<comment type="caution">
    <text evidence="3">The sequence shown here is derived from an EMBL/GenBank/DDBJ whole genome shotgun (WGS) entry which is preliminary data.</text>
</comment>
<dbReference type="Gene3D" id="3.40.190.10">
    <property type="entry name" value="Periplasmic binding protein-like II"/>
    <property type="match status" value="2"/>
</dbReference>
<dbReference type="AlphaFoldDB" id="A0A4S4BJ95"/>
<evidence type="ECO:0000313" key="4">
    <source>
        <dbReference type="Proteomes" id="UP000310636"/>
    </source>
</evidence>
<sequence length="440" mass="47637">MKSKWMLGTSLLLTTSVVLAACGGNNANDSASPGASASSEGSPAAVDSGSGEKVKLTMYSWRPEDADGYAAIIAEFNKTNPNIEVEFKPFKSTEYNTILNNTLQSGTGVDILQLRPYDAAIALADADYLTPVDGLAGLDQIPDSYLDAARGSDGNVYGVPFMLSNAVIFYNKNLFEENGIAVPETYEEFLAVCEQLKAKGITPIAQSGKAGYLLSMTHAVVGNSAYGGNEFAEEVISGKTDFTDSRFVDSIQRMKDLEEYFPKDFIAIEDKDAQAMFYTHEAAMYINGSHRLETFEANEIDFDVDFIPGFAPSKGEPANIVAWVDGSYAVAKSSKHQEEALKFLEFVASKSFGQTFSEQLTRVSPIAGVEPSNALLQSMAKLNETQATPYLILASFNQGAPTSKTTFEDSLQGMYLGKLTPQQVAEDFQASVAKWFKPQS</sequence>
<dbReference type="InterPro" id="IPR006059">
    <property type="entry name" value="SBP"/>
</dbReference>
<keyword evidence="2" id="KW-0732">Signal</keyword>
<dbReference type="PANTHER" id="PTHR43649">
    <property type="entry name" value="ARABINOSE-BINDING PROTEIN-RELATED"/>
    <property type="match status" value="1"/>
</dbReference>
<gene>
    <name evidence="3" type="ORF">E6C55_25095</name>
</gene>
<dbReference type="Proteomes" id="UP000310636">
    <property type="component" value="Unassembled WGS sequence"/>
</dbReference>
<dbReference type="InterPro" id="IPR050490">
    <property type="entry name" value="Bact_solute-bd_prot1"/>
</dbReference>
<feature type="signal peptide" evidence="2">
    <location>
        <begin position="1"/>
        <end position="20"/>
    </location>
</feature>
<name>A0A4S4BJ95_9BACL</name>
<protein>
    <submittedName>
        <fullName evidence="3">Extracellular solute-binding protein</fullName>
    </submittedName>
</protein>